<dbReference type="EMBL" id="OK040790">
    <property type="protein sequence ID" value="UDL16060.1"/>
    <property type="molecule type" value="Genomic_DNA"/>
</dbReference>
<dbReference type="Proteomes" id="UP000827768">
    <property type="component" value="Segment"/>
</dbReference>
<dbReference type="GeneID" id="80019951"/>
<reference evidence="2" key="1">
    <citation type="submission" date="2021-09" db="EMBL/GenBank/DDBJ databases">
        <authorList>
            <person name="Andersen S.H."/>
            <person name="Beall E.A."/>
            <person name="Cappelle B."/>
            <person name="Falteisek K.J."/>
            <person name="Fenske B.A."/>
            <person name="Gansluckner N.W."/>
            <person name="Gilbertson S.M."/>
            <person name="Krings K.J."/>
            <person name="Mobeck M."/>
            <person name="Odeku J.O."/>
            <person name="Poncelet M.E."/>
            <person name="Rohr J.R."/>
            <person name="Rolands L."/>
            <person name="Whipple C.D."/>
            <person name="Whipple E.M."/>
            <person name="Spring A.M."/>
            <person name="Klyczek K."/>
            <person name="Garlena R.A."/>
            <person name="Russell D.A."/>
            <person name="Pope W.H."/>
            <person name="Jacobs-Sera D."/>
            <person name="Hatfull G.F."/>
        </authorList>
    </citation>
    <scope>NUCLEOTIDE SEQUENCE</scope>
</reference>
<accession>A0AAE8Y7Q9</accession>
<dbReference type="KEGG" id="vg:80019951"/>
<organism evidence="2 3">
    <name type="scientific">Microbacterium phage Pumpernickel</name>
    <dbReference type="NCBI Taxonomy" id="2885983"/>
    <lineage>
        <taxon>Viruses</taxon>
        <taxon>Duplodnaviria</taxon>
        <taxon>Heunggongvirae</taxon>
        <taxon>Uroviricota</taxon>
        <taxon>Caudoviricetes</taxon>
        <taxon>Pumpernickelvirus</taxon>
        <taxon>Pumpernickelvirus pumpernickel</taxon>
    </lineage>
</organism>
<protein>
    <submittedName>
        <fullName evidence="2">Uncharacterized protein</fullName>
    </submittedName>
</protein>
<proteinExistence type="predicted"/>
<dbReference type="EMBL" id="OK040790">
    <property type="protein sequence ID" value="UDL15800.1"/>
    <property type="molecule type" value="Genomic_DNA"/>
</dbReference>
<sequence>MTEQTEPTTPEFVKSYTPQTVEDLQAMKADEEFSDGAIAWFTFPTSPPQIFISYTNPKFFLGQVAYLGDTISKDAAGNFYVNGVTR</sequence>
<evidence type="ECO:0000313" key="3">
    <source>
        <dbReference type="Proteomes" id="UP000827768"/>
    </source>
</evidence>
<name>A0AAE8Y7Q9_9CAUD</name>
<dbReference type="RefSeq" id="YP_010755300.1">
    <property type="nucleotide sequence ID" value="NC_073468.1"/>
</dbReference>
<keyword evidence="3" id="KW-1185">Reference proteome</keyword>
<evidence type="ECO:0000313" key="1">
    <source>
        <dbReference type="EMBL" id="UDL15800.1"/>
    </source>
</evidence>
<evidence type="ECO:0000313" key="2">
    <source>
        <dbReference type="EMBL" id="UDL16060.1"/>
    </source>
</evidence>
<gene>
    <name evidence="2" type="primary">310</name>
    <name evidence="1" type="synonym">9</name>
    <name evidence="2" type="ORF">SEA_PUMPERNICKEL_310</name>
    <name evidence="1" type="ORF">SEA_PUMPERNICKEL_9</name>
</gene>